<keyword evidence="7" id="KW-1185">Reference proteome</keyword>
<accession>A0ABT6P309</accession>
<keyword evidence="3" id="KW-0175">Coiled coil</keyword>
<evidence type="ECO:0008006" key="8">
    <source>
        <dbReference type="Google" id="ProtNLM"/>
    </source>
</evidence>
<feature type="compositionally biased region" description="Polar residues" evidence="4">
    <location>
        <begin position="305"/>
        <end position="322"/>
    </location>
</feature>
<evidence type="ECO:0000256" key="4">
    <source>
        <dbReference type="SAM" id="MobiDB-lite"/>
    </source>
</evidence>
<feature type="region of interest" description="Disordered" evidence="4">
    <location>
        <begin position="305"/>
        <end position="409"/>
    </location>
</feature>
<dbReference type="Gene3D" id="3.40.50.300">
    <property type="entry name" value="P-loop containing nucleotide triphosphate hydrolases"/>
    <property type="match status" value="1"/>
</dbReference>
<evidence type="ECO:0000256" key="1">
    <source>
        <dbReference type="ARBA" id="ARBA00022741"/>
    </source>
</evidence>
<reference evidence="6 7" key="1">
    <citation type="submission" date="2023-04" db="EMBL/GenBank/DDBJ databases">
        <title>The genome sequence of Polyangium sorediatum DSM14670.</title>
        <authorList>
            <person name="Zhang X."/>
        </authorList>
    </citation>
    <scope>NUCLEOTIDE SEQUENCE [LARGE SCALE GENOMIC DNA]</scope>
    <source>
        <strain evidence="6 7">DSM 14670</strain>
    </source>
</reference>
<evidence type="ECO:0000256" key="3">
    <source>
        <dbReference type="SAM" id="Coils"/>
    </source>
</evidence>
<keyword evidence="5" id="KW-0812">Transmembrane</keyword>
<protein>
    <recommendedName>
        <fullName evidence="8">G domain-containing protein</fullName>
    </recommendedName>
</protein>
<keyword evidence="2" id="KW-0342">GTP-binding</keyword>
<keyword evidence="5" id="KW-1133">Transmembrane helix</keyword>
<dbReference type="Pfam" id="PF04670">
    <property type="entry name" value="Gtr1_RagA"/>
    <property type="match status" value="1"/>
</dbReference>
<keyword evidence="1" id="KW-0547">Nucleotide-binding</keyword>
<evidence type="ECO:0000256" key="5">
    <source>
        <dbReference type="SAM" id="Phobius"/>
    </source>
</evidence>
<keyword evidence="5" id="KW-0472">Membrane</keyword>
<sequence length="409" mass="45285">MTTVFIIIGIIITALVVVLIVLGMRASKLTEELEAAEMKHQSLAAANRELQAQAASLDAENKKKIGWLDHMEEELNWHKAELEKRPKIDRKVYRILTLGMKATGKSSLTLKWSNPLVDLGTIEGTKIERYERTVSHVRNKDTLVEHVFEVHDWGGEHIVDAQQELIIEEIHGLLMVVDLGGKDARQVDTNRIGEQLNEFNPQALKYFFSPKTVASCKSVVLFINKSDLIPGSPSQAEAQARALYTPLIDSLRQYATQIDVKVLVGSASYGHSTHVLFSHFVEQILPKSAYDNQLLQRMKSEFRSRASTVTPGMNAPTSQSQPLFPAPQIPHAQPPPSNGHPQMPAPQHYGQAPQHAPAPQAVPPSFGQRPGPGFAPPKLNVKGTMPLEDINPMELTAPLVNRQPPPRRG</sequence>
<feature type="compositionally biased region" description="Pro residues" evidence="4">
    <location>
        <begin position="324"/>
        <end position="338"/>
    </location>
</feature>
<evidence type="ECO:0000313" key="7">
    <source>
        <dbReference type="Proteomes" id="UP001160301"/>
    </source>
</evidence>
<comment type="caution">
    <text evidence="6">The sequence shown here is derived from an EMBL/GenBank/DDBJ whole genome shotgun (WGS) entry which is preliminary data.</text>
</comment>
<feature type="compositionally biased region" description="Low complexity" evidence="4">
    <location>
        <begin position="345"/>
        <end position="359"/>
    </location>
</feature>
<feature type="coiled-coil region" evidence="3">
    <location>
        <begin position="26"/>
        <end position="63"/>
    </location>
</feature>
<dbReference type="SUPFAM" id="SSF52540">
    <property type="entry name" value="P-loop containing nucleoside triphosphate hydrolases"/>
    <property type="match status" value="1"/>
</dbReference>
<gene>
    <name evidence="6" type="ORF">QHF89_34335</name>
</gene>
<dbReference type="CDD" id="cd00882">
    <property type="entry name" value="Ras_like_GTPase"/>
    <property type="match status" value="1"/>
</dbReference>
<evidence type="ECO:0000256" key="2">
    <source>
        <dbReference type="ARBA" id="ARBA00023134"/>
    </source>
</evidence>
<proteinExistence type="predicted"/>
<feature type="transmembrane region" description="Helical" evidence="5">
    <location>
        <begin position="6"/>
        <end position="24"/>
    </location>
</feature>
<evidence type="ECO:0000313" key="6">
    <source>
        <dbReference type="EMBL" id="MDI1434630.1"/>
    </source>
</evidence>
<dbReference type="EMBL" id="JARZHI010000044">
    <property type="protein sequence ID" value="MDI1434630.1"/>
    <property type="molecule type" value="Genomic_DNA"/>
</dbReference>
<dbReference type="InterPro" id="IPR006762">
    <property type="entry name" value="Gtr1_RagA"/>
</dbReference>
<organism evidence="6 7">
    <name type="scientific">Polyangium sorediatum</name>
    <dbReference type="NCBI Taxonomy" id="889274"/>
    <lineage>
        <taxon>Bacteria</taxon>
        <taxon>Pseudomonadati</taxon>
        <taxon>Myxococcota</taxon>
        <taxon>Polyangia</taxon>
        <taxon>Polyangiales</taxon>
        <taxon>Polyangiaceae</taxon>
        <taxon>Polyangium</taxon>
    </lineage>
</organism>
<name>A0ABT6P309_9BACT</name>
<dbReference type="InterPro" id="IPR027417">
    <property type="entry name" value="P-loop_NTPase"/>
</dbReference>
<dbReference type="Proteomes" id="UP001160301">
    <property type="component" value="Unassembled WGS sequence"/>
</dbReference>
<dbReference type="RefSeq" id="WP_136971792.1">
    <property type="nucleotide sequence ID" value="NZ_JARZHI010000044.1"/>
</dbReference>